<evidence type="ECO:0000256" key="7">
    <source>
        <dbReference type="ARBA" id="ARBA00023136"/>
    </source>
</evidence>
<protein>
    <submittedName>
        <fullName evidence="10">ABC-type dipeptide/oligopeptide/nickel transport system ATPase component</fullName>
    </submittedName>
</protein>
<evidence type="ECO:0000256" key="3">
    <source>
        <dbReference type="ARBA" id="ARBA00022448"/>
    </source>
</evidence>
<evidence type="ECO:0000313" key="10">
    <source>
        <dbReference type="EMBL" id="NJC57024.1"/>
    </source>
</evidence>
<evidence type="ECO:0000256" key="8">
    <source>
        <dbReference type="SAM" id="MobiDB-lite"/>
    </source>
</evidence>
<keyword evidence="7" id="KW-0472">Membrane</keyword>
<dbReference type="CDD" id="cd03257">
    <property type="entry name" value="ABC_NikE_OppD_transporters"/>
    <property type="match status" value="1"/>
</dbReference>
<proteinExistence type="inferred from homology"/>
<feature type="domain" description="ABC transporter" evidence="9">
    <location>
        <begin position="29"/>
        <end position="282"/>
    </location>
</feature>
<dbReference type="InterPro" id="IPR003593">
    <property type="entry name" value="AAA+_ATPase"/>
</dbReference>
<comment type="subcellular location">
    <subcellularLocation>
        <location evidence="1">Cell membrane</location>
        <topology evidence="1">Peripheral membrane protein</topology>
    </subcellularLocation>
</comment>
<evidence type="ECO:0000256" key="6">
    <source>
        <dbReference type="ARBA" id="ARBA00022840"/>
    </source>
</evidence>
<dbReference type="GO" id="GO:0016887">
    <property type="term" value="F:ATP hydrolysis activity"/>
    <property type="evidence" value="ECO:0007669"/>
    <property type="project" value="InterPro"/>
</dbReference>
<sequence length="308" mass="33587">MNTATINSTATDEAERGPEPVGADESPILSVKNLSVKFQDNTAVDDVSFDVSPREVLAIVGESGSGKSVTSLAIMRLVELSSSGKVTDGQMRFTRAGGEVVDLRTAPEAKMRTIRGNDISMIFQEPLTSLNPVYSVGNQLAEVLRVHKGMSRREAKKGVIELMERVRIPEPERRARQYPHQMSGGMRQRVVIAMALACQPRILIADEPTTALDVTIQAQILALLRELKNDLDAGIIFITHDMGVVAEIADRVLVMRKSQAIETGQVGDIFARPRQPYTKNLLSAVPKLGAMNGTDSPALFHLDREEAS</sequence>
<comment type="similarity">
    <text evidence="2">Belongs to the ABC transporter superfamily.</text>
</comment>
<dbReference type="GO" id="GO:0005886">
    <property type="term" value="C:plasma membrane"/>
    <property type="evidence" value="ECO:0007669"/>
    <property type="project" value="UniProtKB-SubCell"/>
</dbReference>
<accession>A0A846RSI8</accession>
<evidence type="ECO:0000256" key="1">
    <source>
        <dbReference type="ARBA" id="ARBA00004202"/>
    </source>
</evidence>
<dbReference type="EMBL" id="JAATJN010000001">
    <property type="protein sequence ID" value="NJC57024.1"/>
    <property type="molecule type" value="Genomic_DNA"/>
</dbReference>
<keyword evidence="11" id="KW-1185">Reference proteome</keyword>
<dbReference type="InterPro" id="IPR027417">
    <property type="entry name" value="P-loop_NTPase"/>
</dbReference>
<evidence type="ECO:0000313" key="11">
    <source>
        <dbReference type="Proteomes" id="UP000576792"/>
    </source>
</evidence>
<evidence type="ECO:0000259" key="9">
    <source>
        <dbReference type="PROSITE" id="PS50893"/>
    </source>
</evidence>
<comment type="caution">
    <text evidence="10">The sequence shown here is derived from an EMBL/GenBank/DDBJ whole genome shotgun (WGS) entry which is preliminary data.</text>
</comment>
<dbReference type="Gene3D" id="3.40.50.300">
    <property type="entry name" value="P-loop containing nucleotide triphosphate hydrolases"/>
    <property type="match status" value="1"/>
</dbReference>
<dbReference type="PANTHER" id="PTHR43297">
    <property type="entry name" value="OLIGOPEPTIDE TRANSPORT ATP-BINDING PROTEIN APPD"/>
    <property type="match status" value="1"/>
</dbReference>
<dbReference type="PIRSF" id="PIRSF037116">
    <property type="entry name" value="CP_lyase_PhnK"/>
    <property type="match status" value="1"/>
</dbReference>
<organism evidence="10 11">
    <name type="scientific">Brevibacterium marinum</name>
    <dbReference type="NCBI Taxonomy" id="418643"/>
    <lineage>
        <taxon>Bacteria</taxon>
        <taxon>Bacillati</taxon>
        <taxon>Actinomycetota</taxon>
        <taxon>Actinomycetes</taxon>
        <taxon>Micrococcales</taxon>
        <taxon>Brevibacteriaceae</taxon>
        <taxon>Brevibacterium</taxon>
    </lineage>
</organism>
<dbReference type="InterPro" id="IPR017871">
    <property type="entry name" value="ABC_transporter-like_CS"/>
</dbReference>
<evidence type="ECO:0000256" key="5">
    <source>
        <dbReference type="ARBA" id="ARBA00022741"/>
    </source>
</evidence>
<dbReference type="InterPro" id="IPR003439">
    <property type="entry name" value="ABC_transporter-like_ATP-bd"/>
</dbReference>
<dbReference type="Proteomes" id="UP000576792">
    <property type="component" value="Unassembled WGS sequence"/>
</dbReference>
<keyword evidence="6" id="KW-0067">ATP-binding</keyword>
<dbReference type="FunFam" id="3.40.50.300:FF:000016">
    <property type="entry name" value="Oligopeptide ABC transporter ATP-binding component"/>
    <property type="match status" value="1"/>
</dbReference>
<dbReference type="InterPro" id="IPR012700">
    <property type="entry name" value="PhnK"/>
</dbReference>
<dbReference type="Pfam" id="PF00005">
    <property type="entry name" value="ABC_tran"/>
    <property type="match status" value="1"/>
</dbReference>
<gene>
    <name evidence="10" type="ORF">BKA07_002059</name>
</gene>
<dbReference type="InterPro" id="IPR050388">
    <property type="entry name" value="ABC_Ni/Peptide_Import"/>
</dbReference>
<dbReference type="PROSITE" id="PS50893">
    <property type="entry name" value="ABC_TRANSPORTER_2"/>
    <property type="match status" value="1"/>
</dbReference>
<keyword evidence="5" id="KW-0547">Nucleotide-binding</keyword>
<dbReference type="GO" id="GO:0005524">
    <property type="term" value="F:ATP binding"/>
    <property type="evidence" value="ECO:0007669"/>
    <property type="project" value="UniProtKB-KW"/>
</dbReference>
<dbReference type="RefSeq" id="WP_167950804.1">
    <property type="nucleotide sequence ID" value="NZ_BAAAPQ010000007.1"/>
</dbReference>
<keyword evidence="4" id="KW-1003">Cell membrane</keyword>
<dbReference type="PANTHER" id="PTHR43297:SF2">
    <property type="entry name" value="DIPEPTIDE TRANSPORT ATP-BINDING PROTEIN DPPD"/>
    <property type="match status" value="1"/>
</dbReference>
<evidence type="ECO:0000256" key="2">
    <source>
        <dbReference type="ARBA" id="ARBA00005417"/>
    </source>
</evidence>
<feature type="compositionally biased region" description="Polar residues" evidence="8">
    <location>
        <begin position="1"/>
        <end position="11"/>
    </location>
</feature>
<dbReference type="SMART" id="SM00382">
    <property type="entry name" value="AAA"/>
    <property type="match status" value="1"/>
</dbReference>
<dbReference type="PROSITE" id="PS00211">
    <property type="entry name" value="ABC_TRANSPORTER_1"/>
    <property type="match status" value="1"/>
</dbReference>
<dbReference type="SUPFAM" id="SSF52540">
    <property type="entry name" value="P-loop containing nucleoside triphosphate hydrolases"/>
    <property type="match status" value="1"/>
</dbReference>
<dbReference type="AlphaFoldDB" id="A0A846RSI8"/>
<evidence type="ECO:0000256" key="4">
    <source>
        <dbReference type="ARBA" id="ARBA00022475"/>
    </source>
</evidence>
<reference evidence="10 11" key="1">
    <citation type="submission" date="2020-03" db="EMBL/GenBank/DDBJ databases">
        <title>Sequencing the genomes of 1000 actinobacteria strains.</title>
        <authorList>
            <person name="Klenk H.-P."/>
        </authorList>
    </citation>
    <scope>NUCLEOTIDE SEQUENCE [LARGE SCALE GENOMIC DNA]</scope>
    <source>
        <strain evidence="10 11">DSM 18964</strain>
    </source>
</reference>
<name>A0A846RSI8_9MICO</name>
<keyword evidence="3" id="KW-0813">Transport</keyword>
<feature type="region of interest" description="Disordered" evidence="8">
    <location>
        <begin position="1"/>
        <end position="26"/>
    </location>
</feature>